<dbReference type="Gene3D" id="1.10.10.10">
    <property type="entry name" value="Winged helix-like DNA-binding domain superfamily/Winged helix DNA-binding domain"/>
    <property type="match status" value="1"/>
</dbReference>
<dbReference type="InterPro" id="IPR032675">
    <property type="entry name" value="LRR_dom_sf"/>
</dbReference>
<evidence type="ECO:0000259" key="10">
    <source>
        <dbReference type="Pfam" id="PF23559"/>
    </source>
</evidence>
<dbReference type="Pfam" id="PF23559">
    <property type="entry name" value="WHD_DRP"/>
    <property type="match status" value="1"/>
</dbReference>
<keyword evidence="7" id="KW-0732">Signal</keyword>
<feature type="domain" description="Disease resistance N-terminal" evidence="9">
    <location>
        <begin position="5"/>
        <end position="87"/>
    </location>
</feature>
<dbReference type="InterPro" id="IPR042197">
    <property type="entry name" value="Apaf_helical"/>
</dbReference>
<dbReference type="InterPro" id="IPR041118">
    <property type="entry name" value="Rx_N"/>
</dbReference>
<dbReference type="Gene3D" id="3.40.50.300">
    <property type="entry name" value="P-loop containing nucleotide triphosphate hydrolases"/>
    <property type="match status" value="1"/>
</dbReference>
<evidence type="ECO:0000256" key="6">
    <source>
        <dbReference type="ARBA" id="ARBA00022840"/>
    </source>
</evidence>
<evidence type="ECO:0000256" key="5">
    <source>
        <dbReference type="ARBA" id="ARBA00022821"/>
    </source>
</evidence>
<feature type="chain" id="PRO_5044783043" description="Disease resistance protein RPM1-like" evidence="7">
    <location>
        <begin position="22"/>
        <end position="935"/>
    </location>
</feature>
<sequence>MAESAVALLLKQLSTFLLTQSARLQGGLEREMQFIRDELGSMRAFLRDAELKEDDVSELKEWVSQVREVAYDTQDVLDEFIMRFARTCPDGFYGRVHNFYSSINNIRARHRISSKIESIKCRVIDICERHNRYRSDYGLSERGSYSADVEDVVSRFRGNALLLEETELVGIAEPKRKLISQLLDNSSNLKVVSVVGMGGIGKTTLVKRVYEDANVKRQFQLHAWLTISQTFHMTVVLKDLIQQLHNEIKESVPQEVESMDGDKLRAFVKDFLQEKKFSYIIVLDDLWRLESWEAIKYAFPEVNRGSCILITTRITGTASGCCIKSNGYVYKMQFLSSEESWTLFCRKIFGNKCCPPHLEDVSRGILDKCKGLPLAIVSIGGVLALKDKSKPEEWDMILHNLGGELEGIGKLERVKKILLLSYNDLPWFLKSSLLYMSIYPEDWNISVRFLIQRWIAEGFILQRKGMTIVEVANGYLNELINRCLIQVKELDHDGSIIYCNIHDILREIILTKSREQNLVTVAANGDYIRLPDNIRRLAIHRFIENHHEYNRFRHLRSLVMFKNKNLLIDSSLFKLFIGGSKLLNVLDLEGAELKSIPEEVFKLFHLKYLSLAHTKVEIIPQSIGKLQNLEFLNLLDTHVVELPVGILRLRKLRELLVYHHGDCSNNYVVRGFKAPREIGRLLSLHVLYSVDADNEETVREIRNLTQLRELSITKLRREDGKELCSSLGKLTSLREFLVYSTKEDEILDLQHPISPTPRALQLLSLTGQLEKVPQWLSSLQGLTIINLFGSGLREDPLESLQDLPNLVKIILNKAYEGEQLCFKVGGFQNLKQLDLTRLQQLKWVRVEKDALPCLQCLFMADCKQVNELPWGIQNLNKLQFLGFYNIGNELVTKLKDKGSEEYQKVVKIPKIVIANWIDGKWDEHFLQGDKAFHKL</sequence>
<evidence type="ECO:0000256" key="1">
    <source>
        <dbReference type="ARBA" id="ARBA00008894"/>
    </source>
</evidence>
<feature type="domain" description="Disease resistance protein winged helix" evidence="10">
    <location>
        <begin position="438"/>
        <end position="509"/>
    </location>
</feature>
<comment type="caution">
    <text evidence="12">The sequence shown here is derived from an EMBL/GenBank/DDBJ whole genome shotgun (WGS) entry which is preliminary data.</text>
</comment>
<organism evidence="12 13">
    <name type="scientific">Cinchona calisaya</name>
    <dbReference type="NCBI Taxonomy" id="153742"/>
    <lineage>
        <taxon>Eukaryota</taxon>
        <taxon>Viridiplantae</taxon>
        <taxon>Streptophyta</taxon>
        <taxon>Embryophyta</taxon>
        <taxon>Tracheophyta</taxon>
        <taxon>Spermatophyta</taxon>
        <taxon>Magnoliopsida</taxon>
        <taxon>eudicotyledons</taxon>
        <taxon>Gunneridae</taxon>
        <taxon>Pentapetalae</taxon>
        <taxon>asterids</taxon>
        <taxon>lamiids</taxon>
        <taxon>Gentianales</taxon>
        <taxon>Rubiaceae</taxon>
        <taxon>Cinchonoideae</taxon>
        <taxon>Cinchoneae</taxon>
        <taxon>Cinchona</taxon>
    </lineage>
</organism>
<dbReference type="PANTHER" id="PTHR23155:SF1205">
    <property type="entry name" value="DISEASE RESISTANCE PROTEIN RPM1"/>
    <property type="match status" value="1"/>
</dbReference>
<dbReference type="InterPro" id="IPR055414">
    <property type="entry name" value="LRR_R13L4/SHOC2-like"/>
</dbReference>
<keyword evidence="3" id="KW-0677">Repeat</keyword>
<keyword evidence="13" id="KW-1185">Reference proteome</keyword>
<reference evidence="12 13" key="1">
    <citation type="submission" date="2024-11" db="EMBL/GenBank/DDBJ databases">
        <title>A near-complete genome assembly of Cinchona calisaya.</title>
        <authorList>
            <person name="Lian D.C."/>
            <person name="Zhao X.W."/>
            <person name="Wei L."/>
        </authorList>
    </citation>
    <scope>NUCLEOTIDE SEQUENCE [LARGE SCALE GENOMIC DNA]</scope>
    <source>
        <tissue evidence="12">Nenye</tissue>
    </source>
</reference>
<accession>A0ABD2XWR1</accession>
<evidence type="ECO:0000256" key="4">
    <source>
        <dbReference type="ARBA" id="ARBA00022741"/>
    </source>
</evidence>
<dbReference type="InterPro" id="IPR002182">
    <property type="entry name" value="NB-ARC"/>
</dbReference>
<dbReference type="CDD" id="cd14798">
    <property type="entry name" value="RX-CC_like"/>
    <property type="match status" value="1"/>
</dbReference>
<dbReference type="InterPro" id="IPR036388">
    <property type="entry name" value="WH-like_DNA-bd_sf"/>
</dbReference>
<dbReference type="Proteomes" id="UP001630127">
    <property type="component" value="Unassembled WGS sequence"/>
</dbReference>
<proteinExistence type="inferred from homology"/>
<dbReference type="InterPro" id="IPR027417">
    <property type="entry name" value="P-loop_NTPase"/>
</dbReference>
<protein>
    <recommendedName>
        <fullName evidence="14">Disease resistance protein RPM1-like</fullName>
    </recommendedName>
</protein>
<dbReference type="Pfam" id="PF18052">
    <property type="entry name" value="Rx_N"/>
    <property type="match status" value="1"/>
</dbReference>
<dbReference type="Pfam" id="PF23598">
    <property type="entry name" value="LRR_14"/>
    <property type="match status" value="1"/>
</dbReference>
<evidence type="ECO:0000259" key="11">
    <source>
        <dbReference type="Pfam" id="PF23598"/>
    </source>
</evidence>
<dbReference type="Gene3D" id="1.10.8.430">
    <property type="entry name" value="Helical domain of apoptotic protease-activating factors"/>
    <property type="match status" value="1"/>
</dbReference>
<keyword evidence="4" id="KW-0547">Nucleotide-binding</keyword>
<dbReference type="PANTHER" id="PTHR23155">
    <property type="entry name" value="DISEASE RESISTANCE PROTEIN RP"/>
    <property type="match status" value="1"/>
</dbReference>
<dbReference type="FunFam" id="3.40.50.300:FF:001091">
    <property type="entry name" value="Probable disease resistance protein At1g61300"/>
    <property type="match status" value="1"/>
</dbReference>
<comment type="similarity">
    <text evidence="1">Belongs to the disease resistance NB-LRR family.</text>
</comment>
<dbReference type="InterPro" id="IPR044974">
    <property type="entry name" value="Disease_R_plants"/>
</dbReference>
<evidence type="ECO:0000313" key="13">
    <source>
        <dbReference type="Proteomes" id="UP001630127"/>
    </source>
</evidence>
<dbReference type="AlphaFoldDB" id="A0ABD2XWR1"/>
<keyword evidence="2" id="KW-0433">Leucine-rich repeat</keyword>
<evidence type="ECO:0000256" key="7">
    <source>
        <dbReference type="SAM" id="SignalP"/>
    </source>
</evidence>
<dbReference type="Gene3D" id="1.20.5.4130">
    <property type="match status" value="1"/>
</dbReference>
<gene>
    <name evidence="12" type="ORF">ACH5RR_040660</name>
</gene>
<dbReference type="PRINTS" id="PR00364">
    <property type="entry name" value="DISEASERSIST"/>
</dbReference>
<dbReference type="GO" id="GO:0005524">
    <property type="term" value="F:ATP binding"/>
    <property type="evidence" value="ECO:0007669"/>
    <property type="project" value="UniProtKB-KW"/>
</dbReference>
<evidence type="ECO:0008006" key="14">
    <source>
        <dbReference type="Google" id="ProtNLM"/>
    </source>
</evidence>
<evidence type="ECO:0000256" key="3">
    <source>
        <dbReference type="ARBA" id="ARBA00022737"/>
    </source>
</evidence>
<feature type="domain" description="Disease resistance R13L4/SHOC-2-like LRR" evidence="11">
    <location>
        <begin position="554"/>
        <end position="879"/>
    </location>
</feature>
<feature type="signal peptide" evidence="7">
    <location>
        <begin position="1"/>
        <end position="21"/>
    </location>
</feature>
<dbReference type="SUPFAM" id="SSF52058">
    <property type="entry name" value="L domain-like"/>
    <property type="match status" value="1"/>
</dbReference>
<dbReference type="EMBL" id="JBJUIK010000017">
    <property type="protein sequence ID" value="KAL3497928.1"/>
    <property type="molecule type" value="Genomic_DNA"/>
</dbReference>
<dbReference type="SUPFAM" id="SSF52540">
    <property type="entry name" value="P-loop containing nucleoside triphosphate hydrolases"/>
    <property type="match status" value="1"/>
</dbReference>
<dbReference type="GO" id="GO:0051607">
    <property type="term" value="P:defense response to virus"/>
    <property type="evidence" value="ECO:0007669"/>
    <property type="project" value="UniProtKB-ARBA"/>
</dbReference>
<evidence type="ECO:0000259" key="8">
    <source>
        <dbReference type="Pfam" id="PF00931"/>
    </source>
</evidence>
<evidence type="ECO:0000313" key="12">
    <source>
        <dbReference type="EMBL" id="KAL3497928.1"/>
    </source>
</evidence>
<dbReference type="Gene3D" id="3.80.10.10">
    <property type="entry name" value="Ribonuclease Inhibitor"/>
    <property type="match status" value="2"/>
</dbReference>
<dbReference type="Pfam" id="PF00931">
    <property type="entry name" value="NB-ARC"/>
    <property type="match status" value="1"/>
</dbReference>
<evidence type="ECO:0000256" key="2">
    <source>
        <dbReference type="ARBA" id="ARBA00022614"/>
    </source>
</evidence>
<keyword evidence="5" id="KW-0611">Plant defense</keyword>
<feature type="domain" description="NB-ARC" evidence="8">
    <location>
        <begin position="175"/>
        <end position="352"/>
    </location>
</feature>
<evidence type="ECO:0000259" key="9">
    <source>
        <dbReference type="Pfam" id="PF18052"/>
    </source>
</evidence>
<dbReference type="FunFam" id="1.10.10.10:FF:000322">
    <property type="entry name" value="Probable disease resistance protein At1g63360"/>
    <property type="match status" value="1"/>
</dbReference>
<keyword evidence="6" id="KW-0067">ATP-binding</keyword>
<dbReference type="InterPro" id="IPR058922">
    <property type="entry name" value="WHD_DRP"/>
</dbReference>
<name>A0ABD2XWR1_9GENT</name>
<dbReference type="InterPro" id="IPR038005">
    <property type="entry name" value="RX-like_CC"/>
</dbReference>